<protein>
    <recommendedName>
        <fullName evidence="2">DUF6593 domain-containing protein</fullName>
    </recommendedName>
</protein>
<dbReference type="AlphaFoldDB" id="A0A371D3W9"/>
<evidence type="ECO:0000313" key="3">
    <source>
        <dbReference type="EMBL" id="RDX47233.1"/>
    </source>
</evidence>
<dbReference type="STRING" id="139420.A0A371D3W9"/>
<feature type="region of interest" description="Disordered" evidence="1">
    <location>
        <begin position="1"/>
        <end position="20"/>
    </location>
</feature>
<evidence type="ECO:0000259" key="2">
    <source>
        <dbReference type="Pfam" id="PF20236"/>
    </source>
</evidence>
<dbReference type="Proteomes" id="UP000256964">
    <property type="component" value="Unassembled WGS sequence"/>
</dbReference>
<accession>A0A371D3W9</accession>
<sequence>MNPYGQGQWQQDGGGAPSIFGALPSVPPSAPNVIHADSVAYHFTNLKSTVLNSTIVGPQQRTLYRVVTESSAPACTVFKDNESRSIAMLQWQPNATVEIRSVAPQQRVRDWLRLSSDQSRRVMEVGGVQYAWAPMQGFICMYKVHTSAPRVLGRIARVPNSVTLELTQEAMHLHLLEPALVATVLLSCGASID</sequence>
<dbReference type="Pfam" id="PF20236">
    <property type="entry name" value="DUF6593"/>
    <property type="match status" value="1"/>
</dbReference>
<name>A0A371D3W9_9APHY</name>
<proteinExistence type="predicted"/>
<evidence type="ECO:0000256" key="1">
    <source>
        <dbReference type="SAM" id="MobiDB-lite"/>
    </source>
</evidence>
<keyword evidence="4" id="KW-1185">Reference proteome</keyword>
<feature type="domain" description="DUF6593" evidence="2">
    <location>
        <begin position="50"/>
        <end position="161"/>
    </location>
</feature>
<organism evidence="3 4">
    <name type="scientific">Lentinus brumalis</name>
    <dbReference type="NCBI Taxonomy" id="2498619"/>
    <lineage>
        <taxon>Eukaryota</taxon>
        <taxon>Fungi</taxon>
        <taxon>Dikarya</taxon>
        <taxon>Basidiomycota</taxon>
        <taxon>Agaricomycotina</taxon>
        <taxon>Agaricomycetes</taxon>
        <taxon>Polyporales</taxon>
        <taxon>Polyporaceae</taxon>
        <taxon>Lentinus</taxon>
    </lineage>
</organism>
<dbReference type="OrthoDB" id="3191568at2759"/>
<gene>
    <name evidence="3" type="ORF">OH76DRAFT_1354621</name>
</gene>
<evidence type="ECO:0000313" key="4">
    <source>
        <dbReference type="Proteomes" id="UP000256964"/>
    </source>
</evidence>
<reference evidence="3 4" key="1">
    <citation type="journal article" date="2018" name="Biotechnol. Biofuels">
        <title>Integrative visual omics of the white-rot fungus Polyporus brumalis exposes the biotechnological potential of its oxidative enzymes for delignifying raw plant biomass.</title>
        <authorList>
            <person name="Miyauchi S."/>
            <person name="Rancon A."/>
            <person name="Drula E."/>
            <person name="Hage H."/>
            <person name="Chaduli D."/>
            <person name="Favel A."/>
            <person name="Grisel S."/>
            <person name="Henrissat B."/>
            <person name="Herpoel-Gimbert I."/>
            <person name="Ruiz-Duenas F.J."/>
            <person name="Chevret D."/>
            <person name="Hainaut M."/>
            <person name="Lin J."/>
            <person name="Wang M."/>
            <person name="Pangilinan J."/>
            <person name="Lipzen A."/>
            <person name="Lesage-Meessen L."/>
            <person name="Navarro D."/>
            <person name="Riley R."/>
            <person name="Grigoriev I.V."/>
            <person name="Zhou S."/>
            <person name="Raouche S."/>
            <person name="Rosso M.N."/>
        </authorList>
    </citation>
    <scope>NUCLEOTIDE SEQUENCE [LARGE SCALE GENOMIC DNA]</scope>
    <source>
        <strain evidence="3 4">BRFM 1820</strain>
    </source>
</reference>
<dbReference type="EMBL" id="KZ857420">
    <property type="protein sequence ID" value="RDX47233.1"/>
    <property type="molecule type" value="Genomic_DNA"/>
</dbReference>
<dbReference type="InterPro" id="IPR046528">
    <property type="entry name" value="DUF6593"/>
</dbReference>
<feature type="compositionally biased region" description="Low complexity" evidence="1">
    <location>
        <begin position="1"/>
        <end position="11"/>
    </location>
</feature>